<dbReference type="RefSeq" id="WP_015725757.1">
    <property type="nucleotide sequence ID" value="NC_014972.1"/>
</dbReference>
<reference evidence="3 4" key="1">
    <citation type="journal article" date="2011" name="Stand. Genomic Sci.">
        <title>Complete genome sequence of Desulfobulbus propionicus type strain (1pr3).</title>
        <authorList>
            <person name="Pagani I."/>
            <person name="Lapidus A."/>
            <person name="Nolan M."/>
            <person name="Lucas S."/>
            <person name="Hammon N."/>
            <person name="Deshpande S."/>
            <person name="Cheng J.F."/>
            <person name="Chertkov O."/>
            <person name="Davenport K."/>
            <person name="Tapia R."/>
            <person name="Han C."/>
            <person name="Goodwin L."/>
            <person name="Pitluck S."/>
            <person name="Liolios K."/>
            <person name="Mavromatis K."/>
            <person name="Ivanova N."/>
            <person name="Mikhailova N."/>
            <person name="Pati A."/>
            <person name="Chen A."/>
            <person name="Palaniappan K."/>
            <person name="Land M."/>
            <person name="Hauser L."/>
            <person name="Chang Y.J."/>
            <person name="Jeffries C.D."/>
            <person name="Detter J.C."/>
            <person name="Brambilla E."/>
            <person name="Kannan K.P."/>
            <person name="Djao O.D."/>
            <person name="Rohde M."/>
            <person name="Pukall R."/>
            <person name="Spring S."/>
            <person name="Goker M."/>
            <person name="Sikorski J."/>
            <person name="Woyke T."/>
            <person name="Bristow J."/>
            <person name="Eisen J.A."/>
            <person name="Markowitz V."/>
            <person name="Hugenholtz P."/>
            <person name="Kyrpides N.C."/>
            <person name="Klenk H.P."/>
        </authorList>
    </citation>
    <scope>NUCLEOTIDE SEQUENCE [LARGE SCALE GENOMIC DNA]</scope>
    <source>
        <strain evidence="4">ATCC 33891 / DSM 2032 / 1pr3</strain>
    </source>
</reference>
<evidence type="ECO:0000313" key="4">
    <source>
        <dbReference type="Proteomes" id="UP000006365"/>
    </source>
</evidence>
<sequence>MKILFVHGQMFQTQTWSRAYALLLAEGVELRFYAQHVKAGEAIKLMASGWADLCIVQLFRDLPQYEALLEAASSLPHRIDLGPQRQPGFTTFTAKQAVRFSAYLEQVSLANFVNGIHFLVACATGTDHHIDPPEQVRTCGIYHAEHDTFFFDTSDYLRWQCSRISDTVKRPLVALLCYYGQIVENNHAEIDALIQALECQALTPLCVVTEGMTDSSLPPEQRYPWLEYLRGAAPQLLLNLLAGRLLTQPEDVTILKELNLPVVQLLRLYQQTPEQWRQDVTGAGAGAASMVFSLTQPEMAGVIEPTAVAATRGETDPVTGLLLRRYIPLPEQIERLCLRLHRWIRLRLLDNDEKRLTIVLHNNPCKGVEATLGLAAGLDTFASLAALITALREAGYDTGNAPEDGKALLDLLLARKAISEFRWTTTDEIVAKGGVLHRVDAEEYLQLLTDMPEAARQRVENDWGRFPGEGMVYRQDGQATLLVTGLRFGHLQIIVQPKRGCYGAKCNGEVCRILHDPHLSPPPHWLATYAYIRATSDAVLHFGAHGALEFLPGKQVGLSAACFPEISLGDLPNIYLYIMDVPGEGLMAKRRARAVMVDHLCPVRRPAPLDAMTLELEDLLDQYQKAKLHGENQRQQVLRARMQPLMQQMGGLEGEEDFDRAMELLSRRIGRSRRVLSATGPHLLGTAPDSHGIATLLATILGKPVDGLPLLAEIAAHHQPSSGNAFDDAVAVLEWLLTTTKDGCKAEPGQQPFRRLLDWCQDVGGRIGLCTREIGQLLRALDGEYIEPGLCGSLALGKTEALPTGRNFFTSDVAALPTRAAWEVGQALSDNLLRKYLEDEGRFPESVGISLWSIDAFKSDGEVFCQILALMGMRPLWQANGRVCGVEPIPLHVLQLDRTDGPGVLRPRVDVVIQTSSILRDMVPHFADLLDEAAVMAGDLPEPIEQNFIRKHTLEQLDELRRELGEQHSGEELRRMASFRVFSSAPGASGTGVGLALDASAWNDEADLAETYINWSGFAYGSDRISGFERVQGVAAHRLFAARLKDVEVSYMRQASPEYDATDCSCYTGCLGGMSVAAKALTGKRARIYFADNNSEADHSVRDFQEDLEATTMAKLLNPHWIDQRQQEGYQGAGEVAGRVNTLFKWSATTETVAGWVFDRVVTTYIQDQTNLEWLRRENPYGLEEITRRLLEAQSRGLWQADAERLAAVQEAALLIEGDMEESIGEVREEFQGSKVEVMTAADVEKWRPVWRLERLGQ</sequence>
<dbReference type="InterPro" id="IPR003672">
    <property type="entry name" value="CobN/Mg_chltase"/>
</dbReference>
<dbReference type="EC" id="6.6.1.2" evidence="3"/>
<dbReference type="AlphaFoldDB" id="A0A7U3YPL9"/>
<accession>A0A7U3YPL9</accession>
<keyword evidence="1" id="KW-0175">Coiled coil</keyword>
<evidence type="ECO:0000259" key="2">
    <source>
        <dbReference type="Pfam" id="PF02514"/>
    </source>
</evidence>
<dbReference type="KEGG" id="dpr:Despr_3099"/>
<keyword evidence="3" id="KW-0436">Ligase</keyword>
<dbReference type="Proteomes" id="UP000006365">
    <property type="component" value="Chromosome"/>
</dbReference>
<dbReference type="CDD" id="cd10150">
    <property type="entry name" value="CobN_like"/>
    <property type="match status" value="1"/>
</dbReference>
<feature type="domain" description="CobN/magnesium chelatase" evidence="2">
    <location>
        <begin position="102"/>
        <end position="1205"/>
    </location>
</feature>
<feature type="coiled-coil region" evidence="1">
    <location>
        <begin position="609"/>
        <end position="636"/>
    </location>
</feature>
<dbReference type="EMBL" id="CP002364">
    <property type="protein sequence ID" value="ADW19232.1"/>
    <property type="molecule type" value="Genomic_DNA"/>
</dbReference>
<dbReference type="GO" id="GO:0051116">
    <property type="term" value="F:cobaltochelatase activity"/>
    <property type="evidence" value="ECO:0007669"/>
    <property type="project" value="UniProtKB-EC"/>
</dbReference>
<evidence type="ECO:0000313" key="3">
    <source>
        <dbReference type="EMBL" id="ADW19232.1"/>
    </source>
</evidence>
<organism evidence="3 4">
    <name type="scientific">Desulfobulbus propionicus (strain ATCC 33891 / DSM 2032 / VKM B-1956 / 1pr3)</name>
    <dbReference type="NCBI Taxonomy" id="577650"/>
    <lineage>
        <taxon>Bacteria</taxon>
        <taxon>Pseudomonadati</taxon>
        <taxon>Thermodesulfobacteriota</taxon>
        <taxon>Desulfobulbia</taxon>
        <taxon>Desulfobulbales</taxon>
        <taxon>Desulfobulbaceae</taxon>
        <taxon>Desulfobulbus</taxon>
    </lineage>
</organism>
<name>A0A7U3YPL9_DESPD</name>
<dbReference type="PANTHER" id="PTHR44119">
    <property type="entry name" value="MAGNESIUM-CHELATASE SUBUNIT CHLH, CHLOROPLASTIC"/>
    <property type="match status" value="1"/>
</dbReference>
<dbReference type="Pfam" id="PF02514">
    <property type="entry name" value="CobN-Mg_chel"/>
    <property type="match status" value="1"/>
</dbReference>
<protein>
    <submittedName>
        <fullName evidence="3">Cobaltochelatase</fullName>
        <ecNumber evidence="3">6.6.1.2</ecNumber>
    </submittedName>
</protein>
<proteinExistence type="predicted"/>
<gene>
    <name evidence="3" type="ordered locus">Despr_3099</name>
</gene>
<dbReference type="PANTHER" id="PTHR44119:SF7">
    <property type="entry name" value="MAGNESIUM CHELATASE SUBUNIT"/>
    <property type="match status" value="1"/>
</dbReference>
<keyword evidence="4" id="KW-1185">Reference proteome</keyword>
<evidence type="ECO:0000256" key="1">
    <source>
        <dbReference type="SAM" id="Coils"/>
    </source>
</evidence>